<dbReference type="InterPro" id="IPR027417">
    <property type="entry name" value="P-loop_NTPase"/>
</dbReference>
<evidence type="ECO:0000256" key="7">
    <source>
        <dbReference type="ARBA" id="ARBA00022806"/>
    </source>
</evidence>
<evidence type="ECO:0000256" key="2">
    <source>
        <dbReference type="ARBA" id="ARBA00022515"/>
    </source>
</evidence>
<evidence type="ECO:0000256" key="17">
    <source>
        <dbReference type="SAM" id="Coils"/>
    </source>
</evidence>
<evidence type="ECO:0000256" key="1">
    <source>
        <dbReference type="ARBA" id="ARBA00008428"/>
    </source>
</evidence>
<evidence type="ECO:0000256" key="12">
    <source>
        <dbReference type="ARBA" id="ARBA00023235"/>
    </source>
</evidence>
<comment type="function">
    <text evidence="13 16">The intein is an endonuclease.</text>
</comment>
<dbReference type="InterPro" id="IPR016136">
    <property type="entry name" value="DNA_helicase_N/primase_C"/>
</dbReference>
<accession>A0ABW7CAK9</accession>
<keyword evidence="3 16" id="KW-0235">DNA replication</keyword>
<dbReference type="InterPro" id="IPR036844">
    <property type="entry name" value="Hint_dom_sf"/>
</dbReference>
<dbReference type="Gene3D" id="2.170.16.10">
    <property type="entry name" value="Hedgehog/Intein (Hint) domain"/>
    <property type="match status" value="1"/>
</dbReference>
<evidence type="ECO:0000256" key="13">
    <source>
        <dbReference type="ARBA" id="ARBA00044940"/>
    </source>
</evidence>
<dbReference type="InterPro" id="IPR007693">
    <property type="entry name" value="DNA_helicase_DnaB-like_N"/>
</dbReference>
<dbReference type="CDD" id="cd00984">
    <property type="entry name" value="DnaB_C"/>
    <property type="match status" value="1"/>
</dbReference>
<dbReference type="RefSeq" id="WP_393013314.1">
    <property type="nucleotide sequence ID" value="NZ_JAZAQF010000069.1"/>
</dbReference>
<evidence type="ECO:0000313" key="19">
    <source>
        <dbReference type="EMBL" id="MFG3818201.1"/>
    </source>
</evidence>
<dbReference type="SMART" id="SM00306">
    <property type="entry name" value="HintN"/>
    <property type="match status" value="1"/>
</dbReference>
<dbReference type="InterPro" id="IPR036185">
    <property type="entry name" value="DNA_heli_DnaB-like_N_sf"/>
</dbReference>
<dbReference type="NCBIfam" id="TIGR00665">
    <property type="entry name" value="DnaB"/>
    <property type="match status" value="1"/>
</dbReference>
<dbReference type="PROSITE" id="PS50817">
    <property type="entry name" value="INTEIN_N_TER"/>
    <property type="match status" value="1"/>
</dbReference>
<keyword evidence="17" id="KW-0175">Coiled coil</keyword>
<organism evidence="19 20">
    <name type="scientific">Limnothrix redekei LRLZ20PSL1</name>
    <dbReference type="NCBI Taxonomy" id="3112953"/>
    <lineage>
        <taxon>Bacteria</taxon>
        <taxon>Bacillati</taxon>
        <taxon>Cyanobacteriota</taxon>
        <taxon>Cyanophyceae</taxon>
        <taxon>Pseudanabaenales</taxon>
        <taxon>Pseudanabaenaceae</taxon>
        <taxon>Limnothrix</taxon>
    </lineage>
</organism>
<dbReference type="PANTHER" id="PTHR30153">
    <property type="entry name" value="REPLICATIVE DNA HELICASE DNAB"/>
    <property type="match status" value="1"/>
</dbReference>
<evidence type="ECO:0000313" key="20">
    <source>
        <dbReference type="Proteomes" id="UP001604335"/>
    </source>
</evidence>
<dbReference type="InterPro" id="IPR003587">
    <property type="entry name" value="Hint_dom_N"/>
</dbReference>
<keyword evidence="9 16" id="KW-0067">ATP-binding</keyword>
<dbReference type="Gene3D" id="3.40.50.300">
    <property type="entry name" value="P-loop containing nucleotide triphosphate hydrolases"/>
    <property type="match status" value="2"/>
</dbReference>
<keyword evidence="6 16" id="KW-0378">Hydrolase</keyword>
<evidence type="ECO:0000256" key="14">
    <source>
        <dbReference type="ARBA" id="ARBA00048954"/>
    </source>
</evidence>
<evidence type="ECO:0000256" key="15">
    <source>
        <dbReference type="NCBIfam" id="TIGR00665"/>
    </source>
</evidence>
<dbReference type="CDD" id="cd00081">
    <property type="entry name" value="Hint"/>
    <property type="match status" value="1"/>
</dbReference>
<dbReference type="SUPFAM" id="SSF48024">
    <property type="entry name" value="N-terminal domain of DnaB helicase"/>
    <property type="match status" value="1"/>
</dbReference>
<sequence length="684" mass="76629">MSESLDFSTVSDRLPPQNIDAEESILGGILLDPEAMNRVAEILTPEAFYLSAHRTIFEAMRELHARGNPTDLLSVTTWLKDRDLLEKVGGSQKISQLLDRTVSAVNIDRYALLIADKYVRRQLISVGGDIAQLAFDNREELAKLLDRAEQRLFNITQSKAKNDLTSAEVILSEAFFELESRALESQMPGLSSGFYDLDAMTQGFQRSDLIIVAGRPSMGKTSFVMNAARNVAAIHNLPIAIFSLEMSKEQLMYRMLSSEAQIESNRLRSGRISENEWGRIGSAIQGLSNLKLYIDDTADISITEMRSKARRLQAERGGALGLIVIDYLQLMEGGGDNRVQELSKITRSLKALARELNVPILALSQLSRSVESRTNKRPMMSDLRESGCLTGDTLVLMADSGQRVPIRQLVGRKNFSVLALNPITWKLESKRVSHAFSTGTKPVFRLTTRLGRQIRATANHQFLTLDGWLRLDCLQQRMRIALPRQLAPNQTTTITQPKVALMGHLIGDGCTLPRHAIQYKTVDLDLATAVQELAVQVFGDDIQVRIKPERNWQQNLSRERLNRIAEVLDSSSLKNLANSDVYWDEVVSIEPDGEEEVFDLTVPEHHNFVANNIIVHNSIEQDADLILMLYREEYYNPDTPDRGIAEVLLTKHRNGPTGTVRLLFDSQFTQFKNMAGGGGGRFQP</sequence>
<dbReference type="InterPro" id="IPR007694">
    <property type="entry name" value="DNA_helicase_DnaB-like_C"/>
</dbReference>
<dbReference type="EC" id="5.6.2.3" evidence="15 16"/>
<proteinExistence type="inferred from homology"/>
<evidence type="ECO:0000256" key="5">
    <source>
        <dbReference type="ARBA" id="ARBA00022741"/>
    </source>
</evidence>
<comment type="caution">
    <text evidence="19">The sequence shown here is derived from an EMBL/GenBank/DDBJ whole genome shotgun (WGS) entry which is preliminary data.</text>
</comment>
<evidence type="ECO:0000256" key="3">
    <source>
        <dbReference type="ARBA" id="ARBA00022705"/>
    </source>
</evidence>
<keyword evidence="10" id="KW-0651">Protein splicing</keyword>
<evidence type="ECO:0000256" key="6">
    <source>
        <dbReference type="ARBA" id="ARBA00022801"/>
    </source>
</evidence>
<keyword evidence="12" id="KW-0413">Isomerase</keyword>
<dbReference type="PANTHER" id="PTHR30153:SF2">
    <property type="entry name" value="REPLICATIVE DNA HELICASE"/>
    <property type="match status" value="1"/>
</dbReference>
<evidence type="ECO:0000256" key="4">
    <source>
        <dbReference type="ARBA" id="ARBA00022737"/>
    </source>
</evidence>
<dbReference type="Gene3D" id="1.10.860.10">
    <property type="entry name" value="DNAb Helicase, Chain A"/>
    <property type="match status" value="1"/>
</dbReference>
<gene>
    <name evidence="19" type="primary">dnaB</name>
    <name evidence="19" type="ORF">VPK24_11190</name>
</gene>
<name>A0ABW7CAK9_9CYAN</name>
<keyword evidence="8" id="KW-0068">Autocatalytic cleavage</keyword>
<dbReference type="InterPro" id="IPR003586">
    <property type="entry name" value="Hint_dom_C"/>
</dbReference>
<comment type="catalytic activity">
    <reaction evidence="14 16">
        <text>ATP + H2O = ADP + phosphate + H(+)</text>
        <dbReference type="Rhea" id="RHEA:13065"/>
        <dbReference type="ChEBI" id="CHEBI:15377"/>
        <dbReference type="ChEBI" id="CHEBI:15378"/>
        <dbReference type="ChEBI" id="CHEBI:30616"/>
        <dbReference type="ChEBI" id="CHEBI:43474"/>
        <dbReference type="ChEBI" id="CHEBI:456216"/>
        <dbReference type="EC" id="5.6.2.3"/>
    </reaction>
</comment>
<protein>
    <recommendedName>
        <fullName evidence="15 16">Replicative DNA helicase</fullName>
        <ecNumber evidence="15 16">5.6.2.3</ecNumber>
    </recommendedName>
</protein>
<comment type="similarity">
    <text evidence="1 16">Belongs to the helicase family. DnaB subfamily.</text>
</comment>
<keyword evidence="4" id="KW-0677">Repeat</keyword>
<feature type="domain" description="SF4 helicase" evidence="18">
    <location>
        <begin position="183"/>
        <end position="387"/>
    </location>
</feature>
<dbReference type="SUPFAM" id="SSF51294">
    <property type="entry name" value="Hedgehog/intein (Hint) domain"/>
    <property type="match status" value="1"/>
</dbReference>
<dbReference type="SMART" id="SM00305">
    <property type="entry name" value="HintC"/>
    <property type="match status" value="1"/>
</dbReference>
<dbReference type="NCBIfam" id="TIGR01443">
    <property type="entry name" value="intein_Cterm"/>
    <property type="match status" value="1"/>
</dbReference>
<dbReference type="Proteomes" id="UP001604335">
    <property type="component" value="Unassembled WGS sequence"/>
</dbReference>
<dbReference type="PROSITE" id="PS51199">
    <property type="entry name" value="SF4_HELICASE"/>
    <property type="match status" value="2"/>
</dbReference>
<keyword evidence="11 16" id="KW-0238">DNA-binding</keyword>
<dbReference type="InterPro" id="IPR006142">
    <property type="entry name" value="INTEIN"/>
</dbReference>
<dbReference type="EMBL" id="JAZAQF010000069">
    <property type="protein sequence ID" value="MFG3818201.1"/>
    <property type="molecule type" value="Genomic_DNA"/>
</dbReference>
<keyword evidence="2 16" id="KW-0639">Primosome</keyword>
<dbReference type="InterPro" id="IPR030934">
    <property type="entry name" value="Intein_C"/>
</dbReference>
<dbReference type="Pfam" id="PF03796">
    <property type="entry name" value="DnaB_C"/>
    <property type="match status" value="1"/>
</dbReference>
<dbReference type="InterPro" id="IPR006141">
    <property type="entry name" value="Intein_N"/>
</dbReference>
<evidence type="ECO:0000256" key="9">
    <source>
        <dbReference type="ARBA" id="ARBA00022840"/>
    </source>
</evidence>
<dbReference type="InterPro" id="IPR007692">
    <property type="entry name" value="DNA_helicase_DnaB"/>
</dbReference>
<keyword evidence="7 16" id="KW-0347">Helicase</keyword>
<dbReference type="PRINTS" id="PR00379">
    <property type="entry name" value="INTEIN"/>
</dbReference>
<dbReference type="GO" id="GO:0016787">
    <property type="term" value="F:hydrolase activity"/>
    <property type="evidence" value="ECO:0007669"/>
    <property type="project" value="UniProtKB-KW"/>
</dbReference>
<dbReference type="Pfam" id="PF14890">
    <property type="entry name" value="Intein_splicing"/>
    <property type="match status" value="1"/>
</dbReference>
<reference evidence="20" key="1">
    <citation type="journal article" date="2024" name="Algal Res.">
        <title>Biochemical, toxicological and genomic investigation of a high-biomass producing Limnothrix strain isolated from Italian shallow drinking water reservoir.</title>
        <authorList>
            <person name="Simonazzi M."/>
            <person name="Shishido T.K."/>
            <person name="Delbaje E."/>
            <person name="Wahlsten M."/>
            <person name="Fewer D.P."/>
            <person name="Sivonen K."/>
            <person name="Pezzolesi L."/>
            <person name="Pistocchi R."/>
        </authorList>
    </citation>
    <scope>NUCLEOTIDE SEQUENCE [LARGE SCALE GENOMIC DNA]</scope>
    <source>
        <strain evidence="20">LRLZ20PSL1</strain>
    </source>
</reference>
<dbReference type="Pfam" id="PF00772">
    <property type="entry name" value="DnaB"/>
    <property type="match status" value="1"/>
</dbReference>
<keyword evidence="5 16" id="KW-0547">Nucleotide-binding</keyword>
<dbReference type="SUPFAM" id="SSF52540">
    <property type="entry name" value="P-loop containing nucleoside triphosphate hydrolases"/>
    <property type="match status" value="1"/>
</dbReference>
<evidence type="ECO:0000256" key="16">
    <source>
        <dbReference type="RuleBase" id="RU362085"/>
    </source>
</evidence>
<dbReference type="GO" id="GO:0003678">
    <property type="term" value="F:DNA helicase activity"/>
    <property type="evidence" value="ECO:0007669"/>
    <property type="project" value="UniProtKB-EC"/>
</dbReference>
<feature type="domain" description="SF4 helicase" evidence="18">
    <location>
        <begin position="618"/>
        <end position="678"/>
    </location>
</feature>
<dbReference type="NCBIfam" id="TIGR01445">
    <property type="entry name" value="intein_Nterm"/>
    <property type="match status" value="1"/>
</dbReference>
<evidence type="ECO:0000256" key="10">
    <source>
        <dbReference type="ARBA" id="ARBA00023000"/>
    </source>
</evidence>
<evidence type="ECO:0000256" key="11">
    <source>
        <dbReference type="ARBA" id="ARBA00023125"/>
    </source>
</evidence>
<feature type="coiled-coil region" evidence="17">
    <location>
        <begin position="131"/>
        <end position="158"/>
    </location>
</feature>
<evidence type="ECO:0000259" key="18">
    <source>
        <dbReference type="PROSITE" id="PS51199"/>
    </source>
</evidence>
<dbReference type="PROSITE" id="PS50818">
    <property type="entry name" value="INTEIN_C_TER"/>
    <property type="match status" value="1"/>
</dbReference>
<keyword evidence="20" id="KW-1185">Reference proteome</keyword>
<comment type="function">
    <text evidence="16">The main replicative DNA helicase, it participates in initiation and elongation during chromosome replication. Travels ahead of the DNA replisome, separating dsDNA into templates for DNA synthesis. A processive ATP-dependent 5'-3' DNA helicase it has DNA-dependent ATPase activity.</text>
</comment>
<evidence type="ECO:0000256" key="8">
    <source>
        <dbReference type="ARBA" id="ARBA00022813"/>
    </source>
</evidence>